<feature type="compositionally biased region" description="Polar residues" evidence="2">
    <location>
        <begin position="74"/>
        <end position="86"/>
    </location>
</feature>
<sequence>MPKIAAATKRSACDRCRAKRVRCPRAEDSSAPCPRCVRVGEPCATGSPGRPGRPRKSYLDGVVIQSGHPAVDSGTESSPQHLSTPRDSGDVECSRTPSVHDEPLCADTATPWLGAESLDHWTVPGDTNFFGTTSTTTGRFASGNCPSLDQSSNSPQPQGLLGEADCLDMIYLGEGSNDVLDLDPFMASLACLPNTAAVSPPSAASSLRNLGEKLERQAAATKTFLSDPRNMVEKCPEDGTFVGMATENPVAVVLTCTNELIGIIRSMTAGSGSDPPPSNLANAHSQRLLPDAADSSFSPTRASPISTETTLLILSDYLALMRLYGSIFSDAYQSLHQMPHDAVRSLKAKAVLRIGGTSTLQDIPARVYAMGIIEVIRSHIQSLEDCLGLPAAYRLAGEVTSSSLQQSSAGMFVDGERARLLHSVMAQDDLQSGGGTKPLVEGIRENMKRTIALFDS</sequence>
<organism evidence="4 5">
    <name type="scientific">Apiospora marii</name>
    <dbReference type="NCBI Taxonomy" id="335849"/>
    <lineage>
        <taxon>Eukaryota</taxon>
        <taxon>Fungi</taxon>
        <taxon>Dikarya</taxon>
        <taxon>Ascomycota</taxon>
        <taxon>Pezizomycotina</taxon>
        <taxon>Sordariomycetes</taxon>
        <taxon>Xylariomycetidae</taxon>
        <taxon>Amphisphaeriales</taxon>
        <taxon>Apiosporaceae</taxon>
        <taxon>Apiospora</taxon>
    </lineage>
</organism>
<dbReference type="Gene3D" id="4.10.240.10">
    <property type="entry name" value="Zn(2)-C6 fungal-type DNA-binding domain"/>
    <property type="match status" value="1"/>
</dbReference>
<keyword evidence="1" id="KW-0539">Nucleus</keyword>
<gene>
    <name evidence="4" type="ORF">PG991_006296</name>
</gene>
<dbReference type="EMBL" id="JAQQWI010000007">
    <property type="protein sequence ID" value="KAK8029240.1"/>
    <property type="molecule type" value="Genomic_DNA"/>
</dbReference>
<keyword evidence="5" id="KW-1185">Reference proteome</keyword>
<feature type="domain" description="Zn(2)-C6 fungal-type" evidence="3">
    <location>
        <begin position="12"/>
        <end position="45"/>
    </location>
</feature>
<name>A0ABR1SBL7_9PEZI</name>
<protein>
    <recommendedName>
        <fullName evidence="3">Zn(2)-C6 fungal-type domain-containing protein</fullName>
    </recommendedName>
</protein>
<dbReference type="InterPro" id="IPR001138">
    <property type="entry name" value="Zn2Cys6_DnaBD"/>
</dbReference>
<evidence type="ECO:0000313" key="4">
    <source>
        <dbReference type="EMBL" id="KAK8029240.1"/>
    </source>
</evidence>
<feature type="compositionally biased region" description="Basic and acidic residues" evidence="2">
    <location>
        <begin position="87"/>
        <end position="102"/>
    </location>
</feature>
<accession>A0ABR1SBL7</accession>
<evidence type="ECO:0000256" key="1">
    <source>
        <dbReference type="ARBA" id="ARBA00023242"/>
    </source>
</evidence>
<dbReference type="CDD" id="cd00067">
    <property type="entry name" value="GAL4"/>
    <property type="match status" value="1"/>
</dbReference>
<comment type="caution">
    <text evidence="4">The sequence shown here is derived from an EMBL/GenBank/DDBJ whole genome shotgun (WGS) entry which is preliminary data.</text>
</comment>
<dbReference type="InterPro" id="IPR036864">
    <property type="entry name" value="Zn2-C6_fun-type_DNA-bd_sf"/>
</dbReference>
<dbReference type="PROSITE" id="PS00463">
    <property type="entry name" value="ZN2_CY6_FUNGAL_1"/>
    <property type="match status" value="1"/>
</dbReference>
<dbReference type="Pfam" id="PF00172">
    <property type="entry name" value="Zn_clus"/>
    <property type="match status" value="1"/>
</dbReference>
<dbReference type="SUPFAM" id="SSF57701">
    <property type="entry name" value="Zn2/Cys6 DNA-binding domain"/>
    <property type="match status" value="1"/>
</dbReference>
<dbReference type="PROSITE" id="PS50048">
    <property type="entry name" value="ZN2_CY6_FUNGAL_2"/>
    <property type="match status" value="1"/>
</dbReference>
<evidence type="ECO:0000256" key="2">
    <source>
        <dbReference type="SAM" id="MobiDB-lite"/>
    </source>
</evidence>
<dbReference type="Proteomes" id="UP001396898">
    <property type="component" value="Unassembled WGS sequence"/>
</dbReference>
<evidence type="ECO:0000313" key="5">
    <source>
        <dbReference type="Proteomes" id="UP001396898"/>
    </source>
</evidence>
<feature type="region of interest" description="Disordered" evidence="2">
    <location>
        <begin position="67"/>
        <end position="102"/>
    </location>
</feature>
<reference evidence="4 5" key="1">
    <citation type="submission" date="2023-01" db="EMBL/GenBank/DDBJ databases">
        <title>Analysis of 21 Apiospora genomes using comparative genomics revels a genus with tremendous synthesis potential of carbohydrate active enzymes and secondary metabolites.</title>
        <authorList>
            <person name="Sorensen T."/>
        </authorList>
    </citation>
    <scope>NUCLEOTIDE SEQUENCE [LARGE SCALE GENOMIC DNA]</scope>
    <source>
        <strain evidence="4 5">CBS 20057</strain>
    </source>
</reference>
<feature type="region of interest" description="Disordered" evidence="2">
    <location>
        <begin position="38"/>
        <end position="57"/>
    </location>
</feature>
<proteinExistence type="predicted"/>
<evidence type="ECO:0000259" key="3">
    <source>
        <dbReference type="PROSITE" id="PS50048"/>
    </source>
</evidence>